<feature type="region of interest" description="Disordered" evidence="1">
    <location>
        <begin position="180"/>
        <end position="209"/>
    </location>
</feature>
<feature type="compositionally biased region" description="Basic and acidic residues" evidence="1">
    <location>
        <begin position="91"/>
        <end position="100"/>
    </location>
</feature>
<feature type="compositionally biased region" description="Low complexity" evidence="1">
    <location>
        <begin position="581"/>
        <end position="607"/>
    </location>
</feature>
<evidence type="ECO:0000313" key="3">
    <source>
        <dbReference type="Proteomes" id="UP001465668"/>
    </source>
</evidence>
<organism evidence="2 3">
    <name type="scientific">Seiridium cardinale</name>
    <dbReference type="NCBI Taxonomy" id="138064"/>
    <lineage>
        <taxon>Eukaryota</taxon>
        <taxon>Fungi</taxon>
        <taxon>Dikarya</taxon>
        <taxon>Ascomycota</taxon>
        <taxon>Pezizomycotina</taxon>
        <taxon>Sordariomycetes</taxon>
        <taxon>Xylariomycetidae</taxon>
        <taxon>Amphisphaeriales</taxon>
        <taxon>Sporocadaceae</taxon>
        <taxon>Seiridium</taxon>
    </lineage>
</organism>
<feature type="region of interest" description="Disordered" evidence="1">
    <location>
        <begin position="547"/>
        <end position="783"/>
    </location>
</feature>
<name>A0ABR2XX59_9PEZI</name>
<feature type="region of interest" description="Disordered" evidence="1">
    <location>
        <begin position="365"/>
        <end position="430"/>
    </location>
</feature>
<evidence type="ECO:0000256" key="1">
    <source>
        <dbReference type="SAM" id="MobiDB-lite"/>
    </source>
</evidence>
<feature type="compositionally biased region" description="Basic and acidic residues" evidence="1">
    <location>
        <begin position="609"/>
        <end position="622"/>
    </location>
</feature>
<feature type="region of interest" description="Disordered" evidence="1">
    <location>
        <begin position="227"/>
        <end position="284"/>
    </location>
</feature>
<feature type="compositionally biased region" description="Low complexity" evidence="1">
    <location>
        <begin position="656"/>
        <end position="671"/>
    </location>
</feature>
<reference evidence="2 3" key="1">
    <citation type="submission" date="2024-02" db="EMBL/GenBank/DDBJ databases">
        <title>First draft genome assembly of two strains of Seiridium cardinale.</title>
        <authorList>
            <person name="Emiliani G."/>
            <person name="Scali E."/>
        </authorList>
    </citation>
    <scope>NUCLEOTIDE SEQUENCE [LARGE SCALE GENOMIC DNA]</scope>
    <source>
        <strain evidence="2 3">BM-138-000479</strain>
    </source>
</reference>
<sequence length="783" mass="84726">MPSSVKSVSSSTDRRRLSQSLNRVAALGHLAGIDPANLPPFRTDSPMTVMQDELRMLYGAPSLESMTSVDAVVTQIEDPRTPFAPPQPEPESGRHSRRDSLALSDSGRSTRSTGSRGSRSRARNQALEQQHSQVVREAKDPYLRQQIERRKAERALNGDVSRPPLSHPEILVPAHMRASSEAAIDTGSTARKRQSMALRGAQSRKGLAVPEPEWVKETYKGSRFANASQEVIPPLPPMPLPTEGGMSYSSRRSSTATVTQDSYMNEPKMPSARDRRKSGTVKSVGYVEDDDLRSVSSARSAATTSCIPRGFGIAPEKKQLVKARGVNFEMLSPPAVRTEPNRQNFRPLSVVIPPSQEPARSFNVRAVGRSPTPPSVSSPSTASASPTDSFTSSAHSYNTRPSTRGSGTTVSRSRSPSPARGSFNPGQREKSFLNRVEKLSDDFHRKAYQAKQYAGVEPRNFELRGRGRHSPQEDIAAWQCPTQKEPLRAPVTFSPVTTASEAASPASTSRDSASFAARAAAVGGPEKALRRITAYIPSAPVQALPARVTSNTTLREQESAEMFVRNTTQRRTSFLPPGREPQSSKPQSTKPQSNVAQSNVSQSSAPSLSKRDRNSESLRRLDFGFSEKNPAPPVRAETPPSFEVGVQRNDSLCLGASSSRPQPPAASFFPSWTEQQQAKSNVVSSTGAKVQPYRRMNVLSKPSPPPVDAVHSSTTDDRRMLPSQRAQSSASTLQRKAVANAAAPAASSMMQPAARSSSAGAASPGRALRKTTNIDFAKMRENS</sequence>
<accession>A0ABR2XX59</accession>
<dbReference type="EMBL" id="JARVKM010000016">
    <property type="protein sequence ID" value="KAK9778396.1"/>
    <property type="molecule type" value="Genomic_DNA"/>
</dbReference>
<gene>
    <name evidence="2" type="ORF">SCAR479_04798</name>
</gene>
<dbReference type="Proteomes" id="UP001465668">
    <property type="component" value="Unassembled WGS sequence"/>
</dbReference>
<evidence type="ECO:0000313" key="2">
    <source>
        <dbReference type="EMBL" id="KAK9778396.1"/>
    </source>
</evidence>
<feature type="compositionally biased region" description="Polar residues" evidence="1">
    <location>
        <begin position="247"/>
        <end position="263"/>
    </location>
</feature>
<feature type="compositionally biased region" description="Low complexity" evidence="1">
    <location>
        <begin position="737"/>
        <end position="766"/>
    </location>
</feature>
<feature type="compositionally biased region" description="Low complexity" evidence="1">
    <location>
        <begin position="377"/>
        <end position="422"/>
    </location>
</feature>
<feature type="region of interest" description="Disordered" evidence="1">
    <location>
        <begin position="77"/>
        <end position="141"/>
    </location>
</feature>
<feature type="compositionally biased region" description="Low complexity" evidence="1">
    <location>
        <begin position="106"/>
        <end position="117"/>
    </location>
</feature>
<proteinExistence type="predicted"/>
<feature type="compositionally biased region" description="Polar residues" evidence="1">
    <location>
        <begin position="672"/>
        <end position="688"/>
    </location>
</feature>
<keyword evidence="3" id="KW-1185">Reference proteome</keyword>
<comment type="caution">
    <text evidence="2">The sequence shown here is derived from an EMBL/GenBank/DDBJ whole genome shotgun (WGS) entry which is preliminary data.</text>
</comment>
<feature type="compositionally biased region" description="Polar residues" evidence="1">
    <location>
        <begin position="724"/>
        <end position="734"/>
    </location>
</feature>
<protein>
    <submittedName>
        <fullName evidence="2">Uncharacterized protein</fullName>
    </submittedName>
</protein>